<keyword evidence="1" id="KW-0812">Transmembrane</keyword>
<dbReference type="AlphaFoldDB" id="V4GVB9"/>
<keyword evidence="1" id="KW-1133">Transmembrane helix</keyword>
<evidence type="ECO:0000313" key="3">
    <source>
        <dbReference type="Proteomes" id="UP000017840"/>
    </source>
</evidence>
<evidence type="ECO:0000256" key="1">
    <source>
        <dbReference type="SAM" id="Phobius"/>
    </source>
</evidence>
<keyword evidence="1" id="KW-0472">Membrane</keyword>
<dbReference type="RefSeq" id="WP_023393765.1">
    <property type="nucleotide sequence ID" value="NZ_ASGZ01000018.1"/>
</dbReference>
<dbReference type="Proteomes" id="UP000017840">
    <property type="component" value="Unassembled WGS sequence"/>
</dbReference>
<comment type="caution">
    <text evidence="2">The sequence shown here is derived from an EMBL/GenBank/DDBJ whole genome shotgun (WGS) entry which is preliminary data.</text>
</comment>
<organism evidence="2 3">
    <name type="scientific">Candidatus Halobonum tyrrellensis G22</name>
    <dbReference type="NCBI Taxonomy" id="1324957"/>
    <lineage>
        <taxon>Archaea</taxon>
        <taxon>Methanobacteriati</taxon>
        <taxon>Methanobacteriota</taxon>
        <taxon>Stenosarchaea group</taxon>
        <taxon>Halobacteria</taxon>
        <taxon>Halobacteriales</taxon>
        <taxon>Haloferacaceae</taxon>
        <taxon>Candidatus Halobonum</taxon>
    </lineage>
</organism>
<protein>
    <submittedName>
        <fullName evidence="2">Uncharacterized protein</fullName>
    </submittedName>
</protein>
<dbReference type="EMBL" id="ASGZ01000018">
    <property type="protein sequence ID" value="ESP89111.1"/>
    <property type="molecule type" value="Genomic_DNA"/>
</dbReference>
<accession>V4GVB9</accession>
<evidence type="ECO:0000313" key="2">
    <source>
        <dbReference type="EMBL" id="ESP89111.1"/>
    </source>
</evidence>
<keyword evidence="3" id="KW-1185">Reference proteome</keyword>
<proteinExistence type="predicted"/>
<feature type="transmembrane region" description="Helical" evidence="1">
    <location>
        <begin position="20"/>
        <end position="37"/>
    </location>
</feature>
<name>V4GVB9_9EURY</name>
<feature type="transmembrane region" description="Helical" evidence="1">
    <location>
        <begin position="49"/>
        <end position="68"/>
    </location>
</feature>
<reference evidence="2 3" key="1">
    <citation type="journal article" date="2013" name="Genome Announc.">
        <title>Draft Genome Sequence of 'Candidatus Halobonum tyrrellensis' Strain G22, Isolated from the Hypersaline Waters of Lake Tyrrell, Australia.</title>
        <authorList>
            <person name="Ugalde J.A."/>
            <person name="Narasingarao P."/>
            <person name="Kuo S."/>
            <person name="Podell S."/>
            <person name="Allen E.E."/>
        </authorList>
    </citation>
    <scope>NUCLEOTIDE SEQUENCE [LARGE SCALE GENOMIC DNA]</scope>
    <source>
        <strain evidence="2 3">G22</strain>
    </source>
</reference>
<dbReference type="OrthoDB" id="241059at2157"/>
<gene>
    <name evidence="2" type="ORF">K933_05888</name>
</gene>
<dbReference type="STRING" id="1324957.K933_05888"/>
<sequence length="74" mass="7742">MAQTETTTTETVDRNGMGAAGWFSAAGFVIMGLLYLLDVTEISTSVLSPIWTLVIALVAGIGAVLLYYGDDPTA</sequence>